<name>A0ABR6P6H3_9SPIR</name>
<evidence type="ECO:0000313" key="2">
    <source>
        <dbReference type="Proteomes" id="UP000566276"/>
    </source>
</evidence>
<sequence length="43" mass="4983">MNGDMFDGCIKVNNLILDKIESFFIKCKFGKDYIKVGFINFSE</sequence>
<dbReference type="RefSeq" id="WP_272872315.1">
    <property type="nucleotide sequence ID" value="NZ_JACHFA010000002.1"/>
</dbReference>
<keyword evidence="2" id="KW-1185">Reference proteome</keyword>
<protein>
    <submittedName>
        <fullName evidence="1">Uncharacterized protein</fullName>
    </submittedName>
</protein>
<organism evidence="1 2">
    <name type="scientific">Borreliella spielmanii</name>
    <dbReference type="NCBI Taxonomy" id="88916"/>
    <lineage>
        <taxon>Bacteria</taxon>
        <taxon>Pseudomonadati</taxon>
        <taxon>Spirochaetota</taxon>
        <taxon>Spirochaetia</taxon>
        <taxon>Spirochaetales</taxon>
        <taxon>Borreliaceae</taxon>
        <taxon>Borreliella</taxon>
    </lineage>
</organism>
<dbReference type="Proteomes" id="UP000566276">
    <property type="component" value="Unassembled WGS sequence"/>
</dbReference>
<gene>
    <name evidence="1" type="ORF">HNR35_000628</name>
</gene>
<dbReference type="EMBL" id="JACHFA010000002">
    <property type="protein sequence ID" value="MBB6031635.1"/>
    <property type="molecule type" value="Genomic_DNA"/>
</dbReference>
<comment type="caution">
    <text evidence="1">The sequence shown here is derived from an EMBL/GenBank/DDBJ whole genome shotgun (WGS) entry which is preliminary data.</text>
</comment>
<accession>A0ABR6P6H3</accession>
<proteinExistence type="predicted"/>
<reference evidence="1 2" key="1">
    <citation type="submission" date="2020-08" db="EMBL/GenBank/DDBJ databases">
        <title>Genomic Encyclopedia of Type Strains, Phase IV (KMG-IV): sequencing the most valuable type-strain genomes for metagenomic binning, comparative biology and taxonomic classification.</title>
        <authorList>
            <person name="Goeker M."/>
        </authorList>
    </citation>
    <scope>NUCLEOTIDE SEQUENCE [LARGE SCALE GENOMIC DNA]</scope>
    <source>
        <strain evidence="1 2">DSM 16813</strain>
    </source>
</reference>
<evidence type="ECO:0000313" key="1">
    <source>
        <dbReference type="EMBL" id="MBB6031635.1"/>
    </source>
</evidence>